<feature type="signal peptide" evidence="1">
    <location>
        <begin position="1"/>
        <end position="21"/>
    </location>
</feature>
<evidence type="ECO:0000313" key="3">
    <source>
        <dbReference type="Proteomes" id="UP001178507"/>
    </source>
</evidence>
<gene>
    <name evidence="2" type="ORF">EVOR1521_LOCUS9668</name>
</gene>
<proteinExistence type="predicted"/>
<reference evidence="2" key="1">
    <citation type="submission" date="2023-08" db="EMBL/GenBank/DDBJ databases">
        <authorList>
            <person name="Chen Y."/>
            <person name="Shah S."/>
            <person name="Dougan E. K."/>
            <person name="Thang M."/>
            <person name="Chan C."/>
        </authorList>
    </citation>
    <scope>NUCLEOTIDE SEQUENCE</scope>
</reference>
<name>A0AA36MVU8_9DINO</name>
<protein>
    <submittedName>
        <fullName evidence="2">Uncharacterized protein</fullName>
    </submittedName>
</protein>
<evidence type="ECO:0000256" key="1">
    <source>
        <dbReference type="SAM" id="SignalP"/>
    </source>
</evidence>
<sequence length="112" mass="11381">MTRRRGSGLLAVALLCAGACALGFVAPAASASEAPAAALRAAPVAAPGAAPGAAARFVALALLLPSPALATEGVSTFELVYGGGGWRSREKELRRSHGFENHWQARPTGRFV</sequence>
<organism evidence="2 3">
    <name type="scientific">Effrenium voratum</name>
    <dbReference type="NCBI Taxonomy" id="2562239"/>
    <lineage>
        <taxon>Eukaryota</taxon>
        <taxon>Sar</taxon>
        <taxon>Alveolata</taxon>
        <taxon>Dinophyceae</taxon>
        <taxon>Suessiales</taxon>
        <taxon>Symbiodiniaceae</taxon>
        <taxon>Effrenium</taxon>
    </lineage>
</organism>
<keyword evidence="1" id="KW-0732">Signal</keyword>
<dbReference type="AlphaFoldDB" id="A0AA36MVU8"/>
<feature type="chain" id="PRO_5041294335" evidence="1">
    <location>
        <begin position="22"/>
        <end position="112"/>
    </location>
</feature>
<keyword evidence="3" id="KW-1185">Reference proteome</keyword>
<dbReference type="EMBL" id="CAUJNA010000888">
    <property type="protein sequence ID" value="CAJ1382259.1"/>
    <property type="molecule type" value="Genomic_DNA"/>
</dbReference>
<evidence type="ECO:0000313" key="2">
    <source>
        <dbReference type="EMBL" id="CAJ1382259.1"/>
    </source>
</evidence>
<accession>A0AA36MVU8</accession>
<comment type="caution">
    <text evidence="2">The sequence shown here is derived from an EMBL/GenBank/DDBJ whole genome shotgun (WGS) entry which is preliminary data.</text>
</comment>
<dbReference type="Proteomes" id="UP001178507">
    <property type="component" value="Unassembled WGS sequence"/>
</dbReference>